<keyword evidence="1" id="KW-0472">Membrane</keyword>
<name>A0A255H389_9ACTN</name>
<comment type="caution">
    <text evidence="2">The sequence shown here is derived from an EMBL/GenBank/DDBJ whole genome shotgun (WGS) entry which is preliminary data.</text>
</comment>
<dbReference type="Pfam" id="PF17197">
    <property type="entry name" value="DUF5134"/>
    <property type="match status" value="1"/>
</dbReference>
<keyword evidence="1" id="KW-1133">Transmembrane helix</keyword>
<feature type="transmembrane region" description="Helical" evidence="1">
    <location>
        <begin position="97"/>
        <end position="119"/>
    </location>
</feature>
<dbReference type="AlphaFoldDB" id="A0A255H389"/>
<dbReference type="OrthoDB" id="3731544at2"/>
<feature type="transmembrane region" description="Helical" evidence="1">
    <location>
        <begin position="140"/>
        <end position="160"/>
    </location>
</feature>
<accession>A0A255H389</accession>
<dbReference type="EMBL" id="NMVQ01000012">
    <property type="protein sequence ID" value="OYO22151.1"/>
    <property type="molecule type" value="Genomic_DNA"/>
</dbReference>
<evidence type="ECO:0000256" key="1">
    <source>
        <dbReference type="SAM" id="Phobius"/>
    </source>
</evidence>
<feature type="transmembrane region" description="Helical" evidence="1">
    <location>
        <begin position="73"/>
        <end position="91"/>
    </location>
</feature>
<gene>
    <name evidence="2" type="ORF">CGZ93_09660</name>
</gene>
<keyword evidence="3" id="KW-1185">Reference proteome</keyword>
<dbReference type="InterPro" id="IPR033458">
    <property type="entry name" value="DUF5134"/>
</dbReference>
<dbReference type="Proteomes" id="UP000216311">
    <property type="component" value="Unassembled WGS sequence"/>
</dbReference>
<evidence type="ECO:0000313" key="3">
    <source>
        <dbReference type="Proteomes" id="UP000216311"/>
    </source>
</evidence>
<keyword evidence="1" id="KW-0812">Transmembrane</keyword>
<protein>
    <recommendedName>
        <fullName evidence="4">DUF5134 domain-containing protein</fullName>
    </recommendedName>
</protein>
<organism evidence="2 3">
    <name type="scientific">Enemella dayhoffiae</name>
    <dbReference type="NCBI Taxonomy" id="2016507"/>
    <lineage>
        <taxon>Bacteria</taxon>
        <taxon>Bacillati</taxon>
        <taxon>Actinomycetota</taxon>
        <taxon>Actinomycetes</taxon>
        <taxon>Propionibacteriales</taxon>
        <taxon>Propionibacteriaceae</taxon>
        <taxon>Enemella</taxon>
    </lineage>
</organism>
<feature type="transmembrane region" description="Helical" evidence="1">
    <location>
        <begin position="201"/>
        <end position="224"/>
    </location>
</feature>
<sequence length="287" mass="30693">MLASCRTVRGAAGLRLRWCGPRRGAIELGVCLFSLTDTPVKFVGLLVLFAFTTAWSLYQLARRQSGMTLVSNLLHLVMSLVMLCMVPRSLWKPVSSVIPGSAFAVFFGLVTLWFVGLGVRTLGRREPSLRRHAWHAFGHGGMFGAMAWHLSAMAAMAWAMSPRGMSGGEHAGHGGHAGHAPTGHLTQQPGMGGTNGDPAQVMWVAAVIGIPFMTYLLAASVLAIKNAIRPGADIADHAGHRAAGHGHYEVGNPRLGALAEFAMVFGMFWMSTGLMVALLPFFKALSF</sequence>
<feature type="transmembrane region" description="Helical" evidence="1">
    <location>
        <begin position="261"/>
        <end position="282"/>
    </location>
</feature>
<reference evidence="2 3" key="1">
    <citation type="submission" date="2017-07" db="EMBL/GenBank/DDBJ databases">
        <title>Draft whole genome sequences of clinical Proprionibacteriaceae strains.</title>
        <authorList>
            <person name="Bernier A.-M."/>
            <person name="Bernard K."/>
            <person name="Domingo M.-C."/>
        </authorList>
    </citation>
    <scope>NUCLEOTIDE SEQUENCE [LARGE SCALE GENOMIC DNA]</scope>
    <source>
        <strain evidence="2 3">NML 130396</strain>
    </source>
</reference>
<evidence type="ECO:0000313" key="2">
    <source>
        <dbReference type="EMBL" id="OYO22151.1"/>
    </source>
</evidence>
<evidence type="ECO:0008006" key="4">
    <source>
        <dbReference type="Google" id="ProtNLM"/>
    </source>
</evidence>
<proteinExistence type="predicted"/>